<feature type="transmembrane region" description="Helical" evidence="4">
    <location>
        <begin position="12"/>
        <end position="34"/>
    </location>
</feature>
<dbReference type="GO" id="GO:0008061">
    <property type="term" value="F:chitin binding"/>
    <property type="evidence" value="ECO:0007669"/>
    <property type="project" value="UniProtKB-UniRule"/>
</dbReference>
<organism evidence="8 9">
    <name type="scientific">Schizothecium vesticola</name>
    <dbReference type="NCBI Taxonomy" id="314040"/>
    <lineage>
        <taxon>Eukaryota</taxon>
        <taxon>Fungi</taxon>
        <taxon>Dikarya</taxon>
        <taxon>Ascomycota</taxon>
        <taxon>Pezizomycotina</taxon>
        <taxon>Sordariomycetes</taxon>
        <taxon>Sordariomycetidae</taxon>
        <taxon>Sordariales</taxon>
        <taxon>Schizotheciaceae</taxon>
        <taxon>Schizothecium</taxon>
    </lineage>
</organism>
<dbReference type="PROSITE" id="PS51782">
    <property type="entry name" value="LYSM"/>
    <property type="match status" value="1"/>
</dbReference>
<protein>
    <submittedName>
        <fullName evidence="8">WSC domain-containing protein</fullName>
    </submittedName>
</protein>
<feature type="domain" description="WSC" evidence="6">
    <location>
        <begin position="410"/>
        <end position="505"/>
    </location>
</feature>
<keyword evidence="4" id="KW-0472">Membrane</keyword>
<evidence type="ECO:0000313" key="9">
    <source>
        <dbReference type="Proteomes" id="UP001172155"/>
    </source>
</evidence>
<dbReference type="InterPro" id="IPR002889">
    <property type="entry name" value="WSC_carb-bd"/>
</dbReference>
<evidence type="ECO:0000259" key="7">
    <source>
        <dbReference type="PROSITE" id="PS51782"/>
    </source>
</evidence>
<dbReference type="Gene3D" id="3.30.60.10">
    <property type="entry name" value="Endochitinase-like"/>
    <property type="match status" value="1"/>
</dbReference>
<dbReference type="InterPro" id="IPR018392">
    <property type="entry name" value="LysM"/>
</dbReference>
<evidence type="ECO:0000256" key="4">
    <source>
        <dbReference type="SAM" id="Phobius"/>
    </source>
</evidence>
<evidence type="ECO:0000256" key="2">
    <source>
        <dbReference type="ARBA" id="ARBA00022737"/>
    </source>
</evidence>
<dbReference type="InterPro" id="IPR036861">
    <property type="entry name" value="Endochitinase-like_sf"/>
</dbReference>
<accession>A0AA40FAY9</accession>
<feature type="domain" description="WSC" evidence="6">
    <location>
        <begin position="311"/>
        <end position="406"/>
    </location>
</feature>
<dbReference type="InterPro" id="IPR036779">
    <property type="entry name" value="LysM_dom_sf"/>
</dbReference>
<sequence length="654" mass="70172">MQSLHRNDAAPSGVVVVLRLAAILLTMPLFLGLVSSQDGSECQPYKWSFSGRLAGPLPTEGIPTDVTVGEINCRYWTTTPAEVNYYACSQMSLRYGISNDKLFSLNPGLAQDCSNVQPQTDYCVRGFIEPVRAFDGLCGPPNNDATCLGTGMQCCNSETWTCGNSDADCAPGTCYEGACEGDRVYSTDGTCGQAHGSRSCAGTWGNCCSMDGQCGTGEAYCGLFTCQEGDCDIWKQDNNQPEGTPWTPDGTCGGGAEGFRCSAQWGRCCNVNGICGERPADCYLERGCQSQFGVCANSPDPTGPTDPDIEGFRVLGCYDDLSMGFRTLAGDSEWQEELTIQSCKAYCVDTHGYYFFGVEFGNECYCGDFRDETSARVADSECAMPCAGDASQTCGEDRRINIYGAVDTPSHVWLGCRTNMDPVGQALDSHTFTSASMTNDLCGAKCEAEGPFDYYGTEDGDTCRCGGSLRPSSKMAPQSECNVRCVGDTNWDCGGDATLTTFGPNPIGPTYIYQGCHTDENESEWALDGPWGWSDDTNKAWECGYWCLYEGYNYFGTADGGYCVCGHGLHQDSVQTNEAECNTPCTGDSSEMCGTWGRMSIYQWDWSGYHAPFAAARGGAVAAPAHNISAVKEIGYAFAQGVGEKPAADARARA</sequence>
<keyword evidence="3" id="KW-1015">Disulfide bond</keyword>
<dbReference type="InterPro" id="IPR051589">
    <property type="entry name" value="Sialate-O-sulfotransferase"/>
</dbReference>
<feature type="domain" description="LysM" evidence="7">
    <location>
        <begin position="74"/>
        <end position="124"/>
    </location>
</feature>
<keyword evidence="9" id="KW-1185">Reference proteome</keyword>
<feature type="domain" description="Chitin-binding type-1" evidence="5">
    <location>
        <begin position="188"/>
        <end position="233"/>
    </location>
</feature>
<dbReference type="Proteomes" id="UP001172155">
    <property type="component" value="Unassembled WGS sequence"/>
</dbReference>
<dbReference type="PROSITE" id="PS51212">
    <property type="entry name" value="WSC"/>
    <property type="match status" value="3"/>
</dbReference>
<comment type="caution">
    <text evidence="3">Lacks conserved residue(s) required for the propagation of feature annotation.</text>
</comment>
<dbReference type="SMART" id="SM00321">
    <property type="entry name" value="WSC"/>
    <property type="match status" value="2"/>
</dbReference>
<comment type="caution">
    <text evidence="8">The sequence shown here is derived from an EMBL/GenBank/DDBJ whole genome shotgun (WGS) entry which is preliminary data.</text>
</comment>
<evidence type="ECO:0000259" key="5">
    <source>
        <dbReference type="PROSITE" id="PS50941"/>
    </source>
</evidence>
<dbReference type="PANTHER" id="PTHR45964:SF5">
    <property type="entry name" value="WSCD FAMILY MEMBER CG9164"/>
    <property type="match status" value="1"/>
</dbReference>
<dbReference type="Gene3D" id="3.10.350.10">
    <property type="entry name" value="LysM domain"/>
    <property type="match status" value="1"/>
</dbReference>
<evidence type="ECO:0000256" key="3">
    <source>
        <dbReference type="PROSITE-ProRule" id="PRU00261"/>
    </source>
</evidence>
<keyword evidence="1 3" id="KW-0147">Chitin-binding</keyword>
<name>A0AA40FAY9_9PEZI</name>
<dbReference type="InterPro" id="IPR001002">
    <property type="entry name" value="Chitin-bd_1"/>
</dbReference>
<dbReference type="Pfam" id="PF01822">
    <property type="entry name" value="WSC"/>
    <property type="match status" value="3"/>
</dbReference>
<evidence type="ECO:0000259" key="6">
    <source>
        <dbReference type="PROSITE" id="PS51212"/>
    </source>
</evidence>
<keyword evidence="2" id="KW-0677">Repeat</keyword>
<feature type="domain" description="WSC" evidence="6">
    <location>
        <begin position="510"/>
        <end position="605"/>
    </location>
</feature>
<dbReference type="PROSITE" id="PS50941">
    <property type="entry name" value="CHIT_BIND_I_2"/>
    <property type="match status" value="1"/>
</dbReference>
<evidence type="ECO:0000256" key="1">
    <source>
        <dbReference type="ARBA" id="ARBA00022669"/>
    </source>
</evidence>
<evidence type="ECO:0000313" key="8">
    <source>
        <dbReference type="EMBL" id="KAK0754376.1"/>
    </source>
</evidence>
<gene>
    <name evidence="8" type="ORF">B0T18DRAFT_386264</name>
</gene>
<proteinExistence type="predicted"/>
<keyword evidence="4" id="KW-0812">Transmembrane</keyword>
<dbReference type="AlphaFoldDB" id="A0AA40FAY9"/>
<dbReference type="PANTHER" id="PTHR45964">
    <property type="entry name" value="WSCD FAMILY MEMBER CG9164"/>
    <property type="match status" value="1"/>
</dbReference>
<reference evidence="8" key="1">
    <citation type="submission" date="2023-06" db="EMBL/GenBank/DDBJ databases">
        <title>Genome-scale phylogeny and comparative genomics of the fungal order Sordariales.</title>
        <authorList>
            <consortium name="Lawrence Berkeley National Laboratory"/>
            <person name="Hensen N."/>
            <person name="Bonometti L."/>
            <person name="Westerberg I."/>
            <person name="Brannstrom I.O."/>
            <person name="Guillou S."/>
            <person name="Cros-Aarteil S."/>
            <person name="Calhoun S."/>
            <person name="Haridas S."/>
            <person name="Kuo A."/>
            <person name="Mondo S."/>
            <person name="Pangilinan J."/>
            <person name="Riley R."/>
            <person name="LaButti K."/>
            <person name="Andreopoulos B."/>
            <person name="Lipzen A."/>
            <person name="Chen C."/>
            <person name="Yanf M."/>
            <person name="Daum C."/>
            <person name="Ng V."/>
            <person name="Clum A."/>
            <person name="Steindorff A."/>
            <person name="Ohm R."/>
            <person name="Martin F."/>
            <person name="Silar P."/>
            <person name="Natvig D."/>
            <person name="Lalanne C."/>
            <person name="Gautier V."/>
            <person name="Ament-velasquez S.L."/>
            <person name="Kruys A."/>
            <person name="Hutchinson M.I."/>
            <person name="Powell A.J."/>
            <person name="Barry K."/>
            <person name="Miller A.N."/>
            <person name="Grigoriev I.V."/>
            <person name="Debuchy R."/>
            <person name="Gladieux P."/>
            <person name="Thoren M.H."/>
            <person name="Johannesson H."/>
        </authorList>
    </citation>
    <scope>NUCLEOTIDE SEQUENCE</scope>
    <source>
        <strain evidence="8">SMH3187-1</strain>
    </source>
</reference>
<keyword evidence="4" id="KW-1133">Transmembrane helix</keyword>
<feature type="disulfide bond" evidence="3">
    <location>
        <begin position="207"/>
        <end position="221"/>
    </location>
</feature>
<dbReference type="EMBL" id="JAUKUD010000001">
    <property type="protein sequence ID" value="KAK0754376.1"/>
    <property type="molecule type" value="Genomic_DNA"/>
</dbReference>